<dbReference type="EMBL" id="UINC01155119">
    <property type="protein sequence ID" value="SVD50790.1"/>
    <property type="molecule type" value="Genomic_DNA"/>
</dbReference>
<dbReference type="SUPFAM" id="SSF51735">
    <property type="entry name" value="NAD(P)-binding Rossmann-fold domains"/>
    <property type="match status" value="1"/>
</dbReference>
<accession>A0A382VWM8</accession>
<evidence type="ECO:0000259" key="2">
    <source>
        <dbReference type="Pfam" id="PF01408"/>
    </source>
</evidence>
<feature type="domain" description="Gfo/Idh/MocA-like oxidoreductase N-terminal" evidence="2">
    <location>
        <begin position="11"/>
        <end position="127"/>
    </location>
</feature>
<dbReference type="InterPro" id="IPR050463">
    <property type="entry name" value="Gfo/Idh/MocA_oxidrdct_glycsds"/>
</dbReference>
<dbReference type="GO" id="GO:0016491">
    <property type="term" value="F:oxidoreductase activity"/>
    <property type="evidence" value="ECO:0007669"/>
    <property type="project" value="UniProtKB-KW"/>
</dbReference>
<keyword evidence="1" id="KW-0560">Oxidoreductase</keyword>
<name>A0A382VWM8_9ZZZZ</name>
<gene>
    <name evidence="3" type="ORF">METZ01_LOCUS403644</name>
</gene>
<evidence type="ECO:0000313" key="3">
    <source>
        <dbReference type="EMBL" id="SVD50790.1"/>
    </source>
</evidence>
<dbReference type="Pfam" id="PF01408">
    <property type="entry name" value="GFO_IDH_MocA"/>
    <property type="match status" value="1"/>
</dbReference>
<protein>
    <recommendedName>
        <fullName evidence="2">Gfo/Idh/MocA-like oxidoreductase N-terminal domain-containing protein</fullName>
    </recommendedName>
</protein>
<sequence length="246" mass="27205">MPTNSQDSTPVRIGFIGAGGICKQRHLPGLKALDNIELVAVCNRSQASGQQIAEEFGFSEVLTDWKQILRRDDIDAVFIGSYPNTHADISCAALDSGKHVFCQARMSTTLPESERMLETAASHPELVNMLCPPPHRMPWEAFLLEALASEQFGTPLHVRVTCSNGSCYGPLIFRDLVEFSGQQVMFVGIWAETINTFFGEYEELTADFSIPNQTKEDENGKPFKMKIPQVVNISGTLRSGISISEY</sequence>
<evidence type="ECO:0000256" key="1">
    <source>
        <dbReference type="ARBA" id="ARBA00023002"/>
    </source>
</evidence>
<dbReference type="InterPro" id="IPR036291">
    <property type="entry name" value="NAD(P)-bd_dom_sf"/>
</dbReference>
<proteinExistence type="predicted"/>
<dbReference type="PANTHER" id="PTHR43818:SF11">
    <property type="entry name" value="BCDNA.GH03377"/>
    <property type="match status" value="1"/>
</dbReference>
<dbReference type="Gene3D" id="3.40.50.720">
    <property type="entry name" value="NAD(P)-binding Rossmann-like Domain"/>
    <property type="match status" value="1"/>
</dbReference>
<dbReference type="GO" id="GO:0000166">
    <property type="term" value="F:nucleotide binding"/>
    <property type="evidence" value="ECO:0007669"/>
    <property type="project" value="InterPro"/>
</dbReference>
<dbReference type="PANTHER" id="PTHR43818">
    <property type="entry name" value="BCDNA.GH03377"/>
    <property type="match status" value="1"/>
</dbReference>
<dbReference type="InterPro" id="IPR000683">
    <property type="entry name" value="Gfo/Idh/MocA-like_OxRdtase_N"/>
</dbReference>
<reference evidence="3" key="1">
    <citation type="submission" date="2018-05" db="EMBL/GenBank/DDBJ databases">
        <authorList>
            <person name="Lanie J.A."/>
            <person name="Ng W.-L."/>
            <person name="Kazmierczak K.M."/>
            <person name="Andrzejewski T.M."/>
            <person name="Davidsen T.M."/>
            <person name="Wayne K.J."/>
            <person name="Tettelin H."/>
            <person name="Glass J.I."/>
            <person name="Rusch D."/>
            <person name="Podicherti R."/>
            <person name="Tsui H.-C.T."/>
            <person name="Winkler M.E."/>
        </authorList>
    </citation>
    <scope>NUCLEOTIDE SEQUENCE</scope>
</reference>
<dbReference type="AlphaFoldDB" id="A0A382VWM8"/>
<feature type="non-terminal residue" evidence="3">
    <location>
        <position position="246"/>
    </location>
</feature>
<organism evidence="3">
    <name type="scientific">marine metagenome</name>
    <dbReference type="NCBI Taxonomy" id="408172"/>
    <lineage>
        <taxon>unclassified sequences</taxon>
        <taxon>metagenomes</taxon>
        <taxon>ecological metagenomes</taxon>
    </lineage>
</organism>